<dbReference type="EMBL" id="JASMQC010000007">
    <property type="protein sequence ID" value="KAK1943591.1"/>
    <property type="molecule type" value="Genomic_DNA"/>
</dbReference>
<comment type="caution">
    <text evidence="1">The sequence shown here is derived from an EMBL/GenBank/DDBJ whole genome shotgun (WGS) entry which is preliminary data.</text>
</comment>
<evidence type="ECO:0000313" key="1">
    <source>
        <dbReference type="EMBL" id="KAK1943591.1"/>
    </source>
</evidence>
<keyword evidence="2" id="KW-1185">Reference proteome</keyword>
<reference evidence="1" key="1">
    <citation type="submission" date="2023-08" db="EMBL/GenBank/DDBJ databases">
        <title>Reference Genome Resource for the Citrus Pathogen Phytophthora citrophthora.</title>
        <authorList>
            <person name="Moller H."/>
            <person name="Coetzee B."/>
            <person name="Rose L.J."/>
            <person name="Van Niekerk J.M."/>
        </authorList>
    </citation>
    <scope>NUCLEOTIDE SEQUENCE</scope>
    <source>
        <strain evidence="1">STE-U-9442</strain>
    </source>
</reference>
<gene>
    <name evidence="1" type="ORF">P3T76_004987</name>
</gene>
<dbReference type="AlphaFoldDB" id="A0AAD9GSX8"/>
<name>A0AAD9GSX8_9STRA</name>
<dbReference type="Proteomes" id="UP001259832">
    <property type="component" value="Unassembled WGS sequence"/>
</dbReference>
<accession>A0AAD9GSX8</accession>
<evidence type="ECO:0000313" key="2">
    <source>
        <dbReference type="Proteomes" id="UP001259832"/>
    </source>
</evidence>
<protein>
    <submittedName>
        <fullName evidence="1">Uncharacterized protein</fullName>
    </submittedName>
</protein>
<proteinExistence type="predicted"/>
<sequence length="64" mass="7032">MGPPPLVGVWALVAIETCLNEILADPLHHITVPFKIKLTSDTNIYRFVAGVELECLADNKELDS</sequence>
<organism evidence="1 2">
    <name type="scientific">Phytophthora citrophthora</name>
    <dbReference type="NCBI Taxonomy" id="4793"/>
    <lineage>
        <taxon>Eukaryota</taxon>
        <taxon>Sar</taxon>
        <taxon>Stramenopiles</taxon>
        <taxon>Oomycota</taxon>
        <taxon>Peronosporomycetes</taxon>
        <taxon>Peronosporales</taxon>
        <taxon>Peronosporaceae</taxon>
        <taxon>Phytophthora</taxon>
    </lineage>
</organism>